<keyword evidence="1" id="KW-0472">Membrane</keyword>
<protein>
    <submittedName>
        <fullName evidence="3">Histidine kinase</fullName>
    </submittedName>
</protein>
<dbReference type="GO" id="GO:0016020">
    <property type="term" value="C:membrane"/>
    <property type="evidence" value="ECO:0007669"/>
    <property type="project" value="InterPro"/>
</dbReference>
<sequence>MQTSNTITNFLLAIILLLVVLIGYIVYQLIQSRKAKEIAEKNFYLLEMKVNDLQLETLESKLNPHLFKNILNSIQSHAYQTYFALDKLANVLDYILYESKKKLVTPKEEIEFALNLIEINKIKISPLFELKVKTIIGEDEKLYDQPLLAPLISIDLIENAFKHADIQNADAFISVIFEFKDNHFSLTVSNKISDKKVLKKERSGIGNTTLEQRLKIIYKNQFKLDKFVENDIYIAHLKINLLEYKTQMLTTG</sequence>
<evidence type="ECO:0000313" key="6">
    <source>
        <dbReference type="Proteomes" id="UP000198424"/>
    </source>
</evidence>
<dbReference type="GO" id="GO:0000155">
    <property type="term" value="F:phosphorelay sensor kinase activity"/>
    <property type="evidence" value="ECO:0007669"/>
    <property type="project" value="InterPro"/>
</dbReference>
<feature type="transmembrane region" description="Helical" evidence="1">
    <location>
        <begin position="6"/>
        <end position="27"/>
    </location>
</feature>
<dbReference type="AlphaFoldDB" id="A0A086AU88"/>
<dbReference type="Pfam" id="PF06580">
    <property type="entry name" value="His_kinase"/>
    <property type="match status" value="1"/>
</dbReference>
<reference evidence="3 5" key="1">
    <citation type="submission" date="2014-07" db="EMBL/GenBank/DDBJ databases">
        <title>Genome of Flavobacterium hydatis DSM 2063.</title>
        <authorList>
            <person name="Pipes S.E."/>
            <person name="Stropko S.J."/>
            <person name="Newman J.D."/>
        </authorList>
    </citation>
    <scope>NUCLEOTIDE SEQUENCE [LARGE SCALE GENOMIC DNA]</scope>
    <source>
        <strain evidence="3 5">DSM 2063</strain>
    </source>
</reference>
<dbReference type="STRING" id="991.IW20_00390"/>
<dbReference type="Proteomes" id="UP000028712">
    <property type="component" value="Unassembled WGS sequence"/>
</dbReference>
<feature type="domain" description="Signal transduction histidine kinase internal region" evidence="2">
    <location>
        <begin position="54"/>
        <end position="124"/>
    </location>
</feature>
<dbReference type="Proteomes" id="UP000198424">
    <property type="component" value="Unassembled WGS sequence"/>
</dbReference>
<keyword evidence="6" id="KW-1185">Reference proteome</keyword>
<reference evidence="4 6" key="2">
    <citation type="submission" date="2016-11" db="EMBL/GenBank/DDBJ databases">
        <title>Whole genomes of Flavobacteriaceae.</title>
        <authorList>
            <person name="Stine C."/>
            <person name="Li C."/>
            <person name="Tadesse D."/>
        </authorList>
    </citation>
    <scope>NUCLEOTIDE SEQUENCE [LARGE SCALE GENOMIC DNA]</scope>
    <source>
        <strain evidence="4 6">ATCC 29551</strain>
    </source>
</reference>
<dbReference type="PANTHER" id="PTHR34220">
    <property type="entry name" value="SENSOR HISTIDINE KINASE YPDA"/>
    <property type="match status" value="1"/>
</dbReference>
<keyword evidence="3" id="KW-0808">Transferase</keyword>
<dbReference type="PANTHER" id="PTHR34220:SF7">
    <property type="entry name" value="SENSOR HISTIDINE KINASE YPDA"/>
    <property type="match status" value="1"/>
</dbReference>
<evidence type="ECO:0000256" key="1">
    <source>
        <dbReference type="SAM" id="Phobius"/>
    </source>
</evidence>
<comment type="caution">
    <text evidence="3">The sequence shown here is derived from an EMBL/GenBank/DDBJ whole genome shotgun (WGS) entry which is preliminary data.</text>
</comment>
<dbReference type="OrthoDB" id="9809908at2"/>
<keyword evidence="1" id="KW-1133">Transmembrane helix</keyword>
<evidence type="ECO:0000259" key="2">
    <source>
        <dbReference type="Pfam" id="PF06580"/>
    </source>
</evidence>
<dbReference type="EMBL" id="MUGY01000001">
    <property type="protein sequence ID" value="OXA98456.1"/>
    <property type="molecule type" value="Genomic_DNA"/>
</dbReference>
<dbReference type="InterPro" id="IPR010559">
    <property type="entry name" value="Sig_transdc_His_kin_internal"/>
</dbReference>
<proteinExistence type="predicted"/>
<dbReference type="eggNOG" id="COG2972">
    <property type="taxonomic scope" value="Bacteria"/>
</dbReference>
<keyword evidence="1" id="KW-0812">Transmembrane</keyword>
<gene>
    <name evidence="4" type="ORF">B0A62_01260</name>
    <name evidence="3" type="ORF">IW20_00390</name>
</gene>
<dbReference type="InterPro" id="IPR050640">
    <property type="entry name" value="Bact_2-comp_sensor_kinase"/>
</dbReference>
<keyword evidence="3" id="KW-0418">Kinase</keyword>
<dbReference type="EMBL" id="JPRM01000001">
    <property type="protein sequence ID" value="KFF20252.1"/>
    <property type="molecule type" value="Genomic_DNA"/>
</dbReference>
<evidence type="ECO:0000313" key="4">
    <source>
        <dbReference type="EMBL" id="OXA98456.1"/>
    </source>
</evidence>
<name>A0A086AU88_FLAHY</name>
<dbReference type="RefSeq" id="WP_035617363.1">
    <property type="nucleotide sequence ID" value="NZ_JBEWQG010000016.1"/>
</dbReference>
<organism evidence="3 5">
    <name type="scientific">Flavobacterium hydatis</name>
    <name type="common">Cytophaga aquatilis</name>
    <dbReference type="NCBI Taxonomy" id="991"/>
    <lineage>
        <taxon>Bacteria</taxon>
        <taxon>Pseudomonadati</taxon>
        <taxon>Bacteroidota</taxon>
        <taxon>Flavobacteriia</taxon>
        <taxon>Flavobacteriales</taxon>
        <taxon>Flavobacteriaceae</taxon>
        <taxon>Flavobacterium</taxon>
    </lineage>
</organism>
<evidence type="ECO:0000313" key="5">
    <source>
        <dbReference type="Proteomes" id="UP000028712"/>
    </source>
</evidence>
<evidence type="ECO:0000313" key="3">
    <source>
        <dbReference type="EMBL" id="KFF20252.1"/>
    </source>
</evidence>
<accession>A0A086AU88</accession>